<comment type="caution">
    <text evidence="2">The sequence shown here is derived from an EMBL/GenBank/DDBJ whole genome shotgun (WGS) entry which is preliminary data.</text>
</comment>
<dbReference type="InterPro" id="IPR029063">
    <property type="entry name" value="SAM-dependent_MTases_sf"/>
</dbReference>
<evidence type="ECO:0000313" key="2">
    <source>
        <dbReference type="EMBL" id="GAH03909.1"/>
    </source>
</evidence>
<accession>X1DFS8</accession>
<dbReference type="Gene3D" id="3.40.50.150">
    <property type="entry name" value="Vaccinia Virus protein VP39"/>
    <property type="match status" value="1"/>
</dbReference>
<dbReference type="AlphaFoldDB" id="X1DFS8"/>
<proteinExistence type="predicted"/>
<gene>
    <name evidence="2" type="ORF">S01H4_46097</name>
</gene>
<name>X1DFS8_9ZZZZ</name>
<evidence type="ECO:0000256" key="1">
    <source>
        <dbReference type="SAM" id="MobiDB-lite"/>
    </source>
</evidence>
<feature type="non-terminal residue" evidence="2">
    <location>
        <position position="1"/>
    </location>
</feature>
<feature type="region of interest" description="Disordered" evidence="1">
    <location>
        <begin position="1"/>
        <end position="27"/>
    </location>
</feature>
<sequence length="277" mass="30760">QASSPTTTGVGAGFAIPGHLNNSPTDEKLTPNEKWLIVTKVMGKALSKKEANLLYAEKTRVILEKAVRGGINLAELLRGKDIAVVGPGAEELFVVVYLLQKYPDVNRVVVIDNSPWEVAGLQKELLRLPKSLRNKIEIRQADIANPDNVEEGRFALIYGSHVVVPNPIYDMGDLEIDSAWRVINKMLESNGVFIGFALATKEFDILFNVVVNEEENYVLVASKREAVSSPEGLLPVCVLSTNIRQTSSPIDLLLEKMKELYLKVRMTLFTWQSTQKN</sequence>
<organism evidence="2">
    <name type="scientific">marine sediment metagenome</name>
    <dbReference type="NCBI Taxonomy" id="412755"/>
    <lineage>
        <taxon>unclassified sequences</taxon>
        <taxon>metagenomes</taxon>
        <taxon>ecological metagenomes</taxon>
    </lineage>
</organism>
<dbReference type="SUPFAM" id="SSF53335">
    <property type="entry name" value="S-adenosyl-L-methionine-dependent methyltransferases"/>
    <property type="match status" value="1"/>
</dbReference>
<dbReference type="EMBL" id="BART01025724">
    <property type="protein sequence ID" value="GAH03909.1"/>
    <property type="molecule type" value="Genomic_DNA"/>
</dbReference>
<protein>
    <submittedName>
        <fullName evidence="2">Uncharacterized protein</fullName>
    </submittedName>
</protein>
<reference evidence="2" key="1">
    <citation type="journal article" date="2014" name="Front. Microbiol.">
        <title>High frequency of phylogenetically diverse reductive dehalogenase-homologous genes in deep subseafloor sedimentary metagenomes.</title>
        <authorList>
            <person name="Kawai M."/>
            <person name="Futagami T."/>
            <person name="Toyoda A."/>
            <person name="Takaki Y."/>
            <person name="Nishi S."/>
            <person name="Hori S."/>
            <person name="Arai W."/>
            <person name="Tsubouchi T."/>
            <person name="Morono Y."/>
            <person name="Uchiyama I."/>
            <person name="Ito T."/>
            <person name="Fujiyama A."/>
            <person name="Inagaki F."/>
            <person name="Takami H."/>
        </authorList>
    </citation>
    <scope>NUCLEOTIDE SEQUENCE</scope>
    <source>
        <strain evidence="2">Expedition CK06-06</strain>
    </source>
</reference>